<keyword evidence="2" id="KW-1185">Reference proteome</keyword>
<protein>
    <recommendedName>
        <fullName evidence="3">SWIM-type domain-containing protein</fullName>
    </recommendedName>
</protein>
<dbReference type="Proteomes" id="UP001557470">
    <property type="component" value="Unassembled WGS sequence"/>
</dbReference>
<reference evidence="1 2" key="1">
    <citation type="submission" date="2024-06" db="EMBL/GenBank/DDBJ databases">
        <authorList>
            <person name="Pan Q."/>
            <person name="Wen M."/>
            <person name="Jouanno E."/>
            <person name="Zahm M."/>
            <person name="Klopp C."/>
            <person name="Cabau C."/>
            <person name="Louis A."/>
            <person name="Berthelot C."/>
            <person name="Parey E."/>
            <person name="Roest Crollius H."/>
            <person name="Montfort J."/>
            <person name="Robinson-Rechavi M."/>
            <person name="Bouchez O."/>
            <person name="Lampietro C."/>
            <person name="Lopez Roques C."/>
            <person name="Donnadieu C."/>
            <person name="Postlethwait J."/>
            <person name="Bobe J."/>
            <person name="Verreycken H."/>
            <person name="Guiguen Y."/>
        </authorList>
    </citation>
    <scope>NUCLEOTIDE SEQUENCE [LARGE SCALE GENOMIC DNA]</scope>
    <source>
        <strain evidence="1">Up_M1</strain>
        <tissue evidence="1">Testis</tissue>
    </source>
</reference>
<comment type="caution">
    <text evidence="1">The sequence shown here is derived from an EMBL/GenBank/DDBJ whole genome shotgun (WGS) entry which is preliminary data.</text>
</comment>
<name>A0ABD0VX00_UMBPY</name>
<dbReference type="EMBL" id="JAGEUA010000011">
    <property type="protein sequence ID" value="KAL0962055.1"/>
    <property type="molecule type" value="Genomic_DNA"/>
</dbReference>
<proteinExistence type="predicted"/>
<dbReference type="AlphaFoldDB" id="A0ABD0VX00"/>
<accession>A0ABD0VX00</accession>
<evidence type="ECO:0000313" key="1">
    <source>
        <dbReference type="EMBL" id="KAL0962055.1"/>
    </source>
</evidence>
<evidence type="ECO:0000313" key="2">
    <source>
        <dbReference type="Proteomes" id="UP001557470"/>
    </source>
</evidence>
<evidence type="ECO:0008006" key="3">
    <source>
        <dbReference type="Google" id="ProtNLM"/>
    </source>
</evidence>
<sequence length="123" mass="14172">MIEDSFISTPWYTLRLPQESRAHYIRSQGMGVIFTPVYTTKQHMNNRSVLKFVLTRYRCVCLFVCVCVCNTWHGECKHFSAGLTAPRASRWEGLFYKEKAACDCIHKSCFVIFSYLPCVRGAG</sequence>
<organism evidence="1 2">
    <name type="scientific">Umbra pygmaea</name>
    <name type="common">Eastern mudminnow</name>
    <dbReference type="NCBI Taxonomy" id="75934"/>
    <lineage>
        <taxon>Eukaryota</taxon>
        <taxon>Metazoa</taxon>
        <taxon>Chordata</taxon>
        <taxon>Craniata</taxon>
        <taxon>Vertebrata</taxon>
        <taxon>Euteleostomi</taxon>
        <taxon>Actinopterygii</taxon>
        <taxon>Neopterygii</taxon>
        <taxon>Teleostei</taxon>
        <taxon>Protacanthopterygii</taxon>
        <taxon>Esociformes</taxon>
        <taxon>Umbridae</taxon>
        <taxon>Umbra</taxon>
    </lineage>
</organism>
<gene>
    <name evidence="1" type="ORF">UPYG_G00335140</name>
</gene>